<name>A0ABW0M5U5_9BURK</name>
<dbReference type="InterPro" id="IPR025205">
    <property type="entry name" value="PilX/PilW_C"/>
</dbReference>
<evidence type="ECO:0000259" key="3">
    <source>
        <dbReference type="Pfam" id="PF14341"/>
    </source>
</evidence>
<comment type="caution">
    <text evidence="4">The sequence shown here is derived from an EMBL/GenBank/DDBJ whole genome shotgun (WGS) entry which is preliminary data.</text>
</comment>
<evidence type="ECO:0000313" key="4">
    <source>
        <dbReference type="EMBL" id="MFC5473524.1"/>
    </source>
</evidence>
<dbReference type="EMBL" id="JBHSMT010000010">
    <property type="protein sequence ID" value="MFC5473524.1"/>
    <property type="molecule type" value="Genomic_DNA"/>
</dbReference>
<feature type="transmembrane region" description="Helical" evidence="1">
    <location>
        <begin position="12"/>
        <end position="33"/>
    </location>
</feature>
<evidence type="ECO:0000259" key="2">
    <source>
        <dbReference type="Pfam" id="PF13681"/>
    </source>
</evidence>
<dbReference type="InterPro" id="IPR025746">
    <property type="entry name" value="PilX_N_dom"/>
</dbReference>
<keyword evidence="5" id="KW-1185">Reference proteome</keyword>
<accession>A0ABW0M5U5</accession>
<feature type="domain" description="PilX/PilW C-terminal" evidence="2">
    <location>
        <begin position="87"/>
        <end position="159"/>
    </location>
</feature>
<dbReference type="Pfam" id="PF13681">
    <property type="entry name" value="PilX"/>
    <property type="match status" value="1"/>
</dbReference>
<dbReference type="RefSeq" id="WP_378996065.1">
    <property type="nucleotide sequence ID" value="NZ_JBHSMT010000010.1"/>
</dbReference>
<evidence type="ECO:0000313" key="5">
    <source>
        <dbReference type="Proteomes" id="UP001596045"/>
    </source>
</evidence>
<dbReference type="Proteomes" id="UP001596045">
    <property type="component" value="Unassembled WGS sequence"/>
</dbReference>
<proteinExistence type="predicted"/>
<dbReference type="Pfam" id="PF14341">
    <property type="entry name" value="PilX_N"/>
    <property type="match status" value="1"/>
</dbReference>
<reference evidence="5" key="1">
    <citation type="journal article" date="2019" name="Int. J. Syst. Evol. Microbiol.">
        <title>The Global Catalogue of Microorganisms (GCM) 10K type strain sequencing project: providing services to taxonomists for standard genome sequencing and annotation.</title>
        <authorList>
            <consortium name="The Broad Institute Genomics Platform"/>
            <consortium name="The Broad Institute Genome Sequencing Center for Infectious Disease"/>
            <person name="Wu L."/>
            <person name="Ma J."/>
        </authorList>
    </citation>
    <scope>NUCLEOTIDE SEQUENCE [LARGE SCALE GENOMIC DNA]</scope>
    <source>
        <strain evidence="5">JCM 17066</strain>
    </source>
</reference>
<keyword evidence="1" id="KW-0812">Transmembrane</keyword>
<evidence type="ECO:0000256" key="1">
    <source>
        <dbReference type="SAM" id="Phobius"/>
    </source>
</evidence>
<keyword evidence="1" id="KW-0472">Membrane</keyword>
<sequence length="170" mass="18100">MNNRRQDGFVLISALIFLVLMMYLGVAMFRGFGLDQMMASNLREKSRATEAAQAAIDFAEWWLIQPGNATTGVACTAAGAQTGTQVCTGTPSLTSFANFTDTTALPVSTSGGVGNYYANPIYSIYYLGLDTAGKQMYSITAQGWGGNKNAVATLQTVFRVGCKICDLGSE</sequence>
<gene>
    <name evidence="4" type="ORF">ACFPM8_06080</name>
</gene>
<organism evidence="4 5">
    <name type="scientific">Paraherbaspirillum soli</name>
    <dbReference type="NCBI Taxonomy" id="631222"/>
    <lineage>
        <taxon>Bacteria</taxon>
        <taxon>Pseudomonadati</taxon>
        <taxon>Pseudomonadota</taxon>
        <taxon>Betaproteobacteria</taxon>
        <taxon>Burkholderiales</taxon>
        <taxon>Oxalobacteraceae</taxon>
        <taxon>Paraherbaspirillum</taxon>
    </lineage>
</organism>
<feature type="domain" description="Type 4 fimbrial biogenesis protein PilX N-terminal" evidence="3">
    <location>
        <begin position="8"/>
        <end position="56"/>
    </location>
</feature>
<keyword evidence="1" id="KW-1133">Transmembrane helix</keyword>
<protein>
    <submittedName>
        <fullName evidence="4">PilX N-terminal domain-containing pilus assembly protein</fullName>
    </submittedName>
</protein>